<dbReference type="EMBL" id="SDAM02000003">
    <property type="protein sequence ID" value="KAH6838021.1"/>
    <property type="molecule type" value="Genomic_DNA"/>
</dbReference>
<comment type="caution">
    <text evidence="2">The sequence shown here is derived from an EMBL/GenBank/DDBJ whole genome shotgun (WGS) entry which is preliminary data.</text>
</comment>
<evidence type="ECO:0000313" key="2">
    <source>
        <dbReference type="EMBL" id="KAH6838021.1"/>
    </source>
</evidence>
<organism evidence="2 3">
    <name type="scientific">Perilla frutescens var. hirtella</name>
    <name type="common">Perilla citriodora</name>
    <name type="synonym">Perilla setoyensis</name>
    <dbReference type="NCBI Taxonomy" id="608512"/>
    <lineage>
        <taxon>Eukaryota</taxon>
        <taxon>Viridiplantae</taxon>
        <taxon>Streptophyta</taxon>
        <taxon>Embryophyta</taxon>
        <taxon>Tracheophyta</taxon>
        <taxon>Spermatophyta</taxon>
        <taxon>Magnoliopsida</taxon>
        <taxon>eudicotyledons</taxon>
        <taxon>Gunneridae</taxon>
        <taxon>Pentapetalae</taxon>
        <taxon>asterids</taxon>
        <taxon>lamiids</taxon>
        <taxon>Lamiales</taxon>
        <taxon>Lamiaceae</taxon>
        <taxon>Nepetoideae</taxon>
        <taxon>Elsholtzieae</taxon>
        <taxon>Perilla</taxon>
    </lineage>
</organism>
<dbReference type="PANTHER" id="PTHR34835">
    <property type="entry name" value="OS07G0283600 PROTEIN-RELATED"/>
    <property type="match status" value="1"/>
</dbReference>
<dbReference type="InterPro" id="IPR038765">
    <property type="entry name" value="Papain-like_cys_pep_sf"/>
</dbReference>
<proteinExistence type="predicted"/>
<keyword evidence="3" id="KW-1185">Reference proteome</keyword>
<accession>A0AAD4JQ59</accession>
<dbReference type="Proteomes" id="UP001190926">
    <property type="component" value="Unassembled WGS sequence"/>
</dbReference>
<dbReference type="Gene3D" id="3.40.395.10">
    <property type="entry name" value="Adenoviral Proteinase, Chain A"/>
    <property type="match status" value="1"/>
</dbReference>
<reference evidence="2 3" key="1">
    <citation type="journal article" date="2021" name="Nat. Commun.">
        <title>Incipient diploidization of the medicinal plant Perilla within 10,000 years.</title>
        <authorList>
            <person name="Zhang Y."/>
            <person name="Shen Q."/>
            <person name="Leng L."/>
            <person name="Zhang D."/>
            <person name="Chen S."/>
            <person name="Shi Y."/>
            <person name="Ning Z."/>
            <person name="Chen S."/>
        </authorList>
    </citation>
    <scope>NUCLEOTIDE SEQUENCE [LARGE SCALE GENOMIC DNA]</scope>
    <source>
        <strain evidence="3">cv. PC099</strain>
    </source>
</reference>
<evidence type="ECO:0000313" key="3">
    <source>
        <dbReference type="Proteomes" id="UP001190926"/>
    </source>
</evidence>
<dbReference type="SUPFAM" id="SSF54001">
    <property type="entry name" value="Cysteine proteinases"/>
    <property type="match status" value="1"/>
</dbReference>
<evidence type="ECO:0008006" key="4">
    <source>
        <dbReference type="Google" id="ProtNLM"/>
    </source>
</evidence>
<name>A0AAD4JQ59_PERFH</name>
<protein>
    <recommendedName>
        <fullName evidence="4">Ubiquitin-like protease family profile domain-containing protein</fullName>
    </recommendedName>
</protein>
<dbReference type="AlphaFoldDB" id="A0AAD4JQ59"/>
<feature type="region of interest" description="Disordered" evidence="1">
    <location>
        <begin position="486"/>
        <end position="505"/>
    </location>
</feature>
<dbReference type="PANTHER" id="PTHR34835:SF90">
    <property type="entry name" value="AMINOTRANSFERASE-LIKE PLANT MOBILE DOMAIN-CONTAINING PROTEIN"/>
    <property type="match status" value="1"/>
</dbReference>
<evidence type="ECO:0000256" key="1">
    <source>
        <dbReference type="SAM" id="MobiDB-lite"/>
    </source>
</evidence>
<sequence>MFDACESLCIQQIYLGREVRANPRHDVNDTEDDNTHERRTKARHDVNVAANDNTHGARWGKRAKKDYPNLKHRTSPLELHNSISQLTIAQKQAVRDLGFGSILNLQIKDVPPKRVHVAEDDVRLMFGFPRGQRKIEKPSLIETSDVIKGWRSQFERPLNRIRVDVCIKMLEDREGGIWFKKHFLVLLSFFLIESYGNSYVLSHILDCFEDVDRASDFNWCAHVLKCLIEHTTSWKENTNKYFTGPTLFITKGCTEHSSHFGMKRYDDLRRQNMEIVEGGFGQGYCDGPCREEDVVGVVPGRMQQENEANVNVNVNEGVPPVVEPDACRDINENDDEQLNPMNTDVIDDLSDIHAVSIGLLKQGKVISDALSTIMATVRKLPPGMLDNVAFRKTVEASMMVSRQEQVIHGESSLQPTPTQDDMDFWNNPEHIAAILEIEKAAMEREQLQKELCSMPSFSLGLTQEWDGIVNLARDAVELAKKEAGLNTDVHGTPHRPESSIMEDTSDVGRRNEDAMGVNEQDIENAGNVADITEKVDGKMTTRCNNLIRKTNVLVSPFIVRPIVASDKLDLKQKKLFYWIVENDESDLDEVVYSDSIMEFRRRELMSICPNQYLSSAVLDVWSVIMNHNEKLRAPNSTTRFFATTYICLGTVVDALPTWDYEKRSTTFADRLISEIGNVSGLQLDKIDMVRFFKDFLRTTGHAKIATTMDKKLKTMDMLKMAWRNETNEIDCGIYVMRHMETYKGGSLRQWNSGLMYNNDKQMRYLRAKYCAAILSADSNIHKDRIIAQSSFHYRKSCGDGPLNIDAIIMKSSNTK</sequence>
<gene>
    <name evidence="2" type="ORF">C2S53_009581</name>
</gene>